<dbReference type="PANTHER" id="PTHR39569">
    <property type="entry name" value="INORGANIC TRIPHOSPHATASE"/>
    <property type="match status" value="1"/>
</dbReference>
<dbReference type="InterPro" id="IPR038186">
    <property type="entry name" value="CHAD_dom_sf"/>
</dbReference>
<dbReference type="EMBL" id="CP000510">
    <property type="protein sequence ID" value="ABM02050.1"/>
    <property type="molecule type" value="Genomic_DNA"/>
</dbReference>
<dbReference type="PROSITE" id="PS51707">
    <property type="entry name" value="CYTH"/>
    <property type="match status" value="1"/>
</dbReference>
<proteinExistence type="predicted"/>
<keyword evidence="4" id="KW-1185">Reference proteome</keyword>
<dbReference type="InterPro" id="IPR039013">
    <property type="entry name" value="YgiF"/>
</dbReference>
<protein>
    <submittedName>
        <fullName evidence="3">Adenylate cyclase</fullName>
    </submittedName>
</protein>
<gene>
    <name evidence="3" type="ordered locus">Ping_0182</name>
</gene>
<dbReference type="PROSITE" id="PS51708">
    <property type="entry name" value="CHAD"/>
    <property type="match status" value="1"/>
</dbReference>
<dbReference type="SUPFAM" id="SSF55154">
    <property type="entry name" value="CYTH-like phosphatases"/>
    <property type="match status" value="1"/>
</dbReference>
<dbReference type="InterPro" id="IPR033469">
    <property type="entry name" value="CYTH-like_dom_sf"/>
</dbReference>
<dbReference type="PANTHER" id="PTHR39569:SF1">
    <property type="entry name" value="INORGANIC TRIPHOSPHATASE"/>
    <property type="match status" value="1"/>
</dbReference>
<dbReference type="GO" id="GO:0050355">
    <property type="term" value="F:inorganic triphosphate phosphatase activity"/>
    <property type="evidence" value="ECO:0007669"/>
    <property type="project" value="InterPro"/>
</dbReference>
<dbReference type="AlphaFoldDB" id="A1SRD5"/>
<feature type="domain" description="CHAD" evidence="2">
    <location>
        <begin position="218"/>
        <end position="476"/>
    </location>
</feature>
<dbReference type="GO" id="GO:0046872">
    <property type="term" value="F:metal ion binding"/>
    <property type="evidence" value="ECO:0007669"/>
    <property type="project" value="TreeGrafter"/>
</dbReference>
<evidence type="ECO:0000259" key="1">
    <source>
        <dbReference type="PROSITE" id="PS51707"/>
    </source>
</evidence>
<dbReference type="HOGENOM" id="CLU_040400_0_2_6"/>
<evidence type="ECO:0000259" key="2">
    <source>
        <dbReference type="PROSITE" id="PS51708"/>
    </source>
</evidence>
<dbReference type="Gene3D" id="1.40.20.10">
    <property type="entry name" value="CHAD domain"/>
    <property type="match status" value="1"/>
</dbReference>
<dbReference type="CDD" id="cd07756">
    <property type="entry name" value="CYTH-like_Pase_CHAD"/>
    <property type="match status" value="1"/>
</dbReference>
<dbReference type="Pfam" id="PF05235">
    <property type="entry name" value="CHAD"/>
    <property type="match status" value="1"/>
</dbReference>
<dbReference type="InterPro" id="IPR007899">
    <property type="entry name" value="CHAD_dom"/>
</dbReference>
<dbReference type="KEGG" id="pin:Ping_0182"/>
<evidence type="ECO:0000313" key="4">
    <source>
        <dbReference type="Proteomes" id="UP000000639"/>
    </source>
</evidence>
<dbReference type="RefSeq" id="WP_011768609.1">
    <property type="nucleotide sequence ID" value="NC_008709.1"/>
</dbReference>
<reference evidence="3 4" key="1">
    <citation type="submission" date="2007-01" db="EMBL/GenBank/DDBJ databases">
        <title>Complete sequence of Psychromonas ingrahamii 37.</title>
        <authorList>
            <consortium name="US DOE Joint Genome Institute"/>
            <person name="Copeland A."/>
            <person name="Lucas S."/>
            <person name="Lapidus A."/>
            <person name="Barry K."/>
            <person name="Detter J.C."/>
            <person name="Glavina del Rio T."/>
            <person name="Hammon N."/>
            <person name="Israni S."/>
            <person name="Dalin E."/>
            <person name="Tice H."/>
            <person name="Pitluck S."/>
            <person name="Thompson L.S."/>
            <person name="Brettin T."/>
            <person name="Bruce D."/>
            <person name="Han C."/>
            <person name="Tapia R."/>
            <person name="Schmutz J."/>
            <person name="Larimer F."/>
            <person name="Land M."/>
            <person name="Hauser L."/>
            <person name="Kyrpides N."/>
            <person name="Ivanova N."/>
            <person name="Staley J."/>
            <person name="Richardson P."/>
        </authorList>
    </citation>
    <scope>NUCLEOTIDE SEQUENCE [LARGE SCALE GENOMIC DNA]</scope>
    <source>
        <strain evidence="3 4">37</strain>
    </source>
</reference>
<dbReference type="Pfam" id="PF01928">
    <property type="entry name" value="CYTH"/>
    <property type="match status" value="1"/>
</dbReference>
<dbReference type="InterPro" id="IPR023577">
    <property type="entry name" value="CYTH_domain"/>
</dbReference>
<evidence type="ECO:0000313" key="3">
    <source>
        <dbReference type="EMBL" id="ABM02050.1"/>
    </source>
</evidence>
<dbReference type="SMART" id="SM01118">
    <property type="entry name" value="CYTH"/>
    <property type="match status" value="1"/>
</dbReference>
<dbReference type="eggNOG" id="COG3025">
    <property type="taxonomic scope" value="Bacteria"/>
</dbReference>
<dbReference type="OrthoDB" id="3034217at2"/>
<feature type="domain" description="CYTH" evidence="1">
    <location>
        <begin position="2"/>
        <end position="203"/>
    </location>
</feature>
<dbReference type="Gene3D" id="2.40.320.10">
    <property type="entry name" value="Hypothetical Protein Pfu-838710-001"/>
    <property type="match status" value="1"/>
</dbReference>
<accession>A1SRD5</accession>
<dbReference type="STRING" id="357804.Ping_0182"/>
<organism evidence="3 4">
    <name type="scientific">Psychromonas ingrahamii (strain DSM 17664 / CCUG 51855 / 37)</name>
    <dbReference type="NCBI Taxonomy" id="357804"/>
    <lineage>
        <taxon>Bacteria</taxon>
        <taxon>Pseudomonadati</taxon>
        <taxon>Pseudomonadota</taxon>
        <taxon>Gammaproteobacteria</taxon>
        <taxon>Alteromonadales</taxon>
        <taxon>Psychromonadaceae</taxon>
        <taxon>Psychromonas</taxon>
    </lineage>
</organism>
<name>A1SRD5_PSYIN</name>
<dbReference type="Proteomes" id="UP000000639">
    <property type="component" value="Chromosome"/>
</dbReference>
<sequence length="502" mass="58555">METEIEIKFFFNSEFALELDEKVNFHHVISSKRQLLHNVYFDTDKRSLRKMGMGLRIRSFDQKSEQTIKTAGRVIGGLHQRPEYNEPIEGLHPELAKFQRKIWPADCDIKQLENELLPIFSTDFNRQTWVIEMPEETLIEVAYDSGFIETDLGKEEICEVELELLKGDENQLFVLGEKIVELPQVRLGNISKAQRGYMLAEGIDFKAKALAPSPLIKSMSVEQALLINLQHGLQHTQYHEHCYLDSFDDAALYQLLQGIKFLHQNLKLFKNVVPQILNADWVGELHWLARSFSCFDERFILQNMLEDKGFYIRKLPDFKSLIKKLEKQYNEQPDRQAIKDILTSTRYCQFVLKFTKWLIQFEKEPFFSQKTSSIESFATDSLEAGWRELKLASHHQQFSIVQLLSYQGLLESNLLLGLCLGNLFPAQKSNTFHSSWLDIKQGIKELAMVNIVAEYAEFETDKRLQAEYLKWVTRKQNSLLHALQQSKQQAMLKKSYWQNGTN</sequence>